<feature type="domain" description="Formyl transferase C-terminal" evidence="2">
    <location>
        <begin position="177"/>
        <end position="249"/>
    </location>
</feature>
<gene>
    <name evidence="3" type="ORF">GA0074694_5084</name>
</gene>
<proteinExistence type="predicted"/>
<dbReference type="InterPro" id="IPR005793">
    <property type="entry name" value="Formyl_trans_C"/>
</dbReference>
<dbReference type="InterPro" id="IPR047180">
    <property type="entry name" value="HoxX-like"/>
</dbReference>
<dbReference type="Proteomes" id="UP000198906">
    <property type="component" value="Unassembled WGS sequence"/>
</dbReference>
<dbReference type="Gene3D" id="3.40.50.12230">
    <property type="match status" value="1"/>
</dbReference>
<dbReference type="SUPFAM" id="SSF53328">
    <property type="entry name" value="Formyltransferase"/>
    <property type="match status" value="1"/>
</dbReference>
<dbReference type="InterPro" id="IPR029045">
    <property type="entry name" value="ClpP/crotonase-like_dom_sf"/>
</dbReference>
<evidence type="ECO:0000256" key="1">
    <source>
        <dbReference type="SAM" id="MobiDB-lite"/>
    </source>
</evidence>
<dbReference type="Gene3D" id="3.90.226.10">
    <property type="entry name" value="2-enoyl-CoA Hydratase, Chain A, domain 1"/>
    <property type="match status" value="1"/>
</dbReference>
<name>A0A1C6SFW9_9ACTN</name>
<dbReference type="Pfam" id="PF02911">
    <property type="entry name" value="Formyl_trans_C"/>
    <property type="match status" value="1"/>
</dbReference>
<dbReference type="InterPro" id="IPR036477">
    <property type="entry name" value="Formyl_transf_N_sf"/>
</dbReference>
<dbReference type="PANTHER" id="PTHR43388:SF1">
    <property type="entry name" value="HYDROGENASE MATURATION FACTOR HOXX"/>
    <property type="match status" value="1"/>
</dbReference>
<dbReference type="InterPro" id="IPR011034">
    <property type="entry name" value="Formyl_transferase-like_C_sf"/>
</dbReference>
<dbReference type="SUPFAM" id="SSF50486">
    <property type="entry name" value="FMT C-terminal domain-like"/>
    <property type="match status" value="1"/>
</dbReference>
<dbReference type="SUPFAM" id="SSF52096">
    <property type="entry name" value="ClpP/crotonase"/>
    <property type="match status" value="1"/>
</dbReference>
<evidence type="ECO:0000313" key="4">
    <source>
        <dbReference type="Proteomes" id="UP000198906"/>
    </source>
</evidence>
<protein>
    <submittedName>
        <fullName evidence="3">Methionyl-tRNA formyltransferase</fullName>
    </submittedName>
</protein>
<reference evidence="4" key="1">
    <citation type="submission" date="2016-06" db="EMBL/GenBank/DDBJ databases">
        <authorList>
            <person name="Varghese N."/>
        </authorList>
    </citation>
    <scope>NUCLEOTIDE SEQUENCE [LARGE SCALE GENOMIC DNA]</scope>
    <source>
        <strain evidence="4">DSM 46123</strain>
    </source>
</reference>
<dbReference type="EMBL" id="FMHU01000002">
    <property type="protein sequence ID" value="SCL28341.1"/>
    <property type="molecule type" value="Genomic_DNA"/>
</dbReference>
<sequence length="593" mass="64528">MNVPYGDRKVLLLSDGFGGATMAAYCHLRDRRVQTAFHPASTSEDMIAAVGQHAPDIVIAPTLTKRVPAELYHRVLINHPGRLGDRGPSSIDWGRVRRDPLGGNTVLLAEEGWDTGPVVHTTSFPYPSWPATKSWLYSHLNRAAFLAGIDHVLAGLGAPMPLDESQPDVLGRWNDPMRQRDCEIHWTMSAEDIVWNAAARDGSPGVLTELAGHQVYVYDVHLGGPVNGNADPGDVVEWQPNGAIRVAVGMRTGDGYRESVWVGYVKPKPPAQHGPTFKLPAAVWIGQQGRYLPLRWTGQGPRPGYRPIRMSFPDTTLAIVTAAAYNGAWSTEFCQRVTRALAHVERLPDIRRVVLRGGGADPFGNGIHLNHIYASDPGCGFPMQAEARRNISAINEVAEVLFRLRRAGRQVIVVADGDAGAGGAFLSLCGSVVVAEEGRVLNYHYKSMGGLTGSEYHTLTLPGRMPDPADRHALLNECLPLSAYQAHRQGLVDYLAPAGLTGPALTEWIVEFSRNYGAQVDRRVIKVSDAPSAEAEAATSRAELSTIFRDFAGSDFQQALARFVLKQPTAPPVAARRYRGGYQESNFPPPQGE</sequence>
<keyword evidence="4" id="KW-1185">Reference proteome</keyword>
<evidence type="ECO:0000313" key="3">
    <source>
        <dbReference type="EMBL" id="SCL28341.1"/>
    </source>
</evidence>
<evidence type="ECO:0000259" key="2">
    <source>
        <dbReference type="Pfam" id="PF02911"/>
    </source>
</evidence>
<accession>A0A1C6SFW9</accession>
<keyword evidence="3" id="KW-0808">Transferase</keyword>
<dbReference type="PANTHER" id="PTHR43388">
    <property type="entry name" value="HYDROGENASE MATURATION FACTOR HOXX"/>
    <property type="match status" value="1"/>
</dbReference>
<dbReference type="GO" id="GO:0016740">
    <property type="term" value="F:transferase activity"/>
    <property type="evidence" value="ECO:0007669"/>
    <property type="project" value="UniProtKB-KW"/>
</dbReference>
<feature type="region of interest" description="Disordered" evidence="1">
    <location>
        <begin position="570"/>
        <end position="593"/>
    </location>
</feature>
<organism evidence="3 4">
    <name type="scientific">Micromonospora inyonensis</name>
    <dbReference type="NCBI Taxonomy" id="47866"/>
    <lineage>
        <taxon>Bacteria</taxon>
        <taxon>Bacillati</taxon>
        <taxon>Actinomycetota</taxon>
        <taxon>Actinomycetes</taxon>
        <taxon>Micromonosporales</taxon>
        <taxon>Micromonosporaceae</taxon>
        <taxon>Micromonospora</taxon>
    </lineage>
</organism>
<dbReference type="AlphaFoldDB" id="A0A1C6SFW9"/>
<dbReference type="STRING" id="47866.GA0074694_5084"/>